<comment type="caution">
    <text evidence="2">The sequence shown here is derived from an EMBL/GenBank/DDBJ whole genome shotgun (WGS) entry which is preliminary data.</text>
</comment>
<dbReference type="EMBL" id="BMAT01001311">
    <property type="protein sequence ID" value="GFR83072.1"/>
    <property type="molecule type" value="Genomic_DNA"/>
</dbReference>
<sequence>MKPNQGHCYIWNEAECNRGANDIASFMWRWLQDKEKQNVKRVIFYSDTRGGQNRNQIIITALVVFLAKSNMTSIEQKFFERGHSKMEADSMHSAIKGQFDKKNIFLPSGYMECMLAANKKNPYHVHEVTHSDIMDFDAINKQYFKQDAFNGILKVHHITCAKSDGDIKVKFA</sequence>
<dbReference type="PANTHER" id="PTHR10773">
    <property type="entry name" value="DNA-DIRECTED RNA POLYMERASES I, II, AND III SUBUNIT RPABC2"/>
    <property type="match status" value="1"/>
</dbReference>
<dbReference type="Proteomes" id="UP000762676">
    <property type="component" value="Unassembled WGS sequence"/>
</dbReference>
<dbReference type="PANTHER" id="PTHR10773:SF19">
    <property type="match status" value="1"/>
</dbReference>
<accession>A0AAV4GCC0</accession>
<protein>
    <submittedName>
        <fullName evidence="2">DNA repair protein rhp54</fullName>
    </submittedName>
</protein>
<name>A0AAV4GCC0_9GAST</name>
<proteinExistence type="predicted"/>
<dbReference type="Pfam" id="PF25273">
    <property type="entry name" value="DUF7869"/>
    <property type="match status" value="1"/>
</dbReference>
<keyword evidence="3" id="KW-1185">Reference proteome</keyword>
<dbReference type="InterPro" id="IPR057191">
    <property type="entry name" value="DUF7869"/>
</dbReference>
<evidence type="ECO:0000313" key="2">
    <source>
        <dbReference type="EMBL" id="GFR83072.1"/>
    </source>
</evidence>
<evidence type="ECO:0000313" key="3">
    <source>
        <dbReference type="Proteomes" id="UP000762676"/>
    </source>
</evidence>
<gene>
    <name evidence="2" type="ORF">ElyMa_000641600</name>
</gene>
<reference evidence="2 3" key="1">
    <citation type="journal article" date="2021" name="Elife">
        <title>Chloroplast acquisition without the gene transfer in kleptoplastic sea slugs, Plakobranchus ocellatus.</title>
        <authorList>
            <person name="Maeda T."/>
            <person name="Takahashi S."/>
            <person name="Yoshida T."/>
            <person name="Shimamura S."/>
            <person name="Takaki Y."/>
            <person name="Nagai Y."/>
            <person name="Toyoda A."/>
            <person name="Suzuki Y."/>
            <person name="Arimoto A."/>
            <person name="Ishii H."/>
            <person name="Satoh N."/>
            <person name="Nishiyama T."/>
            <person name="Hasebe M."/>
            <person name="Maruyama T."/>
            <person name="Minagawa J."/>
            <person name="Obokata J."/>
            <person name="Shigenobu S."/>
        </authorList>
    </citation>
    <scope>NUCLEOTIDE SEQUENCE [LARGE SCALE GENOMIC DNA]</scope>
</reference>
<feature type="domain" description="DUF7869" evidence="1">
    <location>
        <begin position="8"/>
        <end position="158"/>
    </location>
</feature>
<organism evidence="2 3">
    <name type="scientific">Elysia marginata</name>
    <dbReference type="NCBI Taxonomy" id="1093978"/>
    <lineage>
        <taxon>Eukaryota</taxon>
        <taxon>Metazoa</taxon>
        <taxon>Spiralia</taxon>
        <taxon>Lophotrochozoa</taxon>
        <taxon>Mollusca</taxon>
        <taxon>Gastropoda</taxon>
        <taxon>Heterobranchia</taxon>
        <taxon>Euthyneura</taxon>
        <taxon>Panpulmonata</taxon>
        <taxon>Sacoglossa</taxon>
        <taxon>Placobranchoidea</taxon>
        <taxon>Plakobranchidae</taxon>
        <taxon>Elysia</taxon>
    </lineage>
</organism>
<dbReference type="AlphaFoldDB" id="A0AAV4GCC0"/>
<evidence type="ECO:0000259" key="1">
    <source>
        <dbReference type="Pfam" id="PF25273"/>
    </source>
</evidence>